<feature type="region of interest" description="Disordered" evidence="6">
    <location>
        <begin position="1980"/>
        <end position="2020"/>
    </location>
</feature>
<dbReference type="Proteomes" id="UP000001554">
    <property type="component" value="Chromosome 4"/>
</dbReference>
<dbReference type="OMA" id="ASINIEY"/>
<dbReference type="FunFam" id="3.30.160.60:FF:003876">
    <property type="match status" value="3"/>
</dbReference>
<accession>A0A9J7L067</accession>
<evidence type="ECO:0000256" key="4">
    <source>
        <dbReference type="ARBA" id="ARBA00022833"/>
    </source>
</evidence>
<feature type="region of interest" description="Disordered" evidence="6">
    <location>
        <begin position="329"/>
        <end position="363"/>
    </location>
</feature>
<dbReference type="GO" id="GO:0008270">
    <property type="term" value="F:zinc ion binding"/>
    <property type="evidence" value="ECO:0007669"/>
    <property type="project" value="UniProtKB-KW"/>
</dbReference>
<feature type="compositionally biased region" description="Basic and acidic residues" evidence="6">
    <location>
        <begin position="431"/>
        <end position="442"/>
    </location>
</feature>
<feature type="compositionally biased region" description="Polar residues" evidence="6">
    <location>
        <begin position="1035"/>
        <end position="1051"/>
    </location>
</feature>
<keyword evidence="8" id="KW-1185">Reference proteome</keyword>
<feature type="compositionally biased region" description="Low complexity" evidence="6">
    <location>
        <begin position="13"/>
        <end position="31"/>
    </location>
</feature>
<feature type="compositionally biased region" description="Polar residues" evidence="6">
    <location>
        <begin position="1093"/>
        <end position="1103"/>
    </location>
</feature>
<feature type="compositionally biased region" description="Polar residues" evidence="6">
    <location>
        <begin position="600"/>
        <end position="618"/>
    </location>
</feature>
<dbReference type="InterPro" id="IPR013087">
    <property type="entry name" value="Znf_C2H2_type"/>
</dbReference>
<proteinExistence type="predicted"/>
<feature type="region of interest" description="Disordered" evidence="6">
    <location>
        <begin position="1"/>
        <end position="40"/>
    </location>
</feature>
<evidence type="ECO:0000256" key="1">
    <source>
        <dbReference type="ARBA" id="ARBA00022723"/>
    </source>
</evidence>
<name>A0A9J7L067_BRAFL</name>
<feature type="region of interest" description="Disordered" evidence="6">
    <location>
        <begin position="1540"/>
        <end position="1572"/>
    </location>
</feature>
<feature type="domain" description="C2H2-type" evidence="7">
    <location>
        <begin position="1499"/>
        <end position="1526"/>
    </location>
</feature>
<keyword evidence="3 5" id="KW-0863">Zinc-finger</keyword>
<evidence type="ECO:0000259" key="7">
    <source>
        <dbReference type="PROSITE" id="PS50157"/>
    </source>
</evidence>
<dbReference type="GO" id="GO:0000981">
    <property type="term" value="F:DNA-binding transcription factor activity, RNA polymerase II-specific"/>
    <property type="evidence" value="ECO:0000318"/>
    <property type="project" value="GO_Central"/>
</dbReference>
<gene>
    <name evidence="9" type="primary">LOC118413595</name>
</gene>
<feature type="compositionally biased region" description="Polar residues" evidence="6">
    <location>
        <begin position="335"/>
        <end position="363"/>
    </location>
</feature>
<evidence type="ECO:0000313" key="8">
    <source>
        <dbReference type="Proteomes" id="UP000001554"/>
    </source>
</evidence>
<sequence length="2313" mass="258036">MPPTPGTCGKARSSQLSSQKKGGKLQKTLTSPQSTGKVRKCSLRLRNLESSQPKEHGCFSEVLKCMAEDVRRGTSSSKGENLTDVANGLDQSERAKSSELTEISRTSNRNGHEQDHVANNRTSQVSNHGNLKARTKKLLSMRVALTDVELGSAADNTLFKTGVERKNDLSSATDLTDTPRKRNTNIKGSFPYTGIGRPSKYNIPTVSISPGKEGVNSNVNKTDGMEFQTCKIAKLRGNGSAIEWIQVDLTEASINDYIKSKKAKLAEEEKMASGGRKKEKTYYVTGNVVENSTRQGCNKKVVPKNSSKTSNSLSMVHVVDLVENSNNRKKHLRSHSSAAASVTNCQGDNLKEQTPLQKSTVSDNIDTTVESITLDDEVESKPNNCKGQNVFYKEEQEQTSEMEAHNKEIHPEVRGQHRSTAEVEGLSEISQQRDNKNQKHSETVVQDQASEQDKVNSEEEQVPLQNSNTENHSETVPQAVEQNLIKDYVKVKPDKDLQQHQQTVQKEEITRTEQYSETDGQVRQVTFEDDDTAIINEQETTGKGSHSTSVVHDRQQQQVALEDDNTSIINEQETTGKGSHSTSVVHDRQQQQVALEDDNTSIINEQETTGKGSHSTSVVHDRQQQQVALEEDGTAVTNQQETTGNETDPKTSAQVMEANQVASEDEDIPGNQGLETLVEAKSSEMAVEDNQEIKEEKDVPAFSQQEMNIVDPSLEEPLTCDRQIDSAMVGPTTYNENENDSDATDVYSFTEDNSTHGTNVDLGALKTMPDPIQHHSVKDGQMQSTDVGQSVQTLSTDTNITVPDYEPGDEYEDVETASVDPTPTVSVASQEQTMITEESHLDVSEEDTMVKEVPSLVFEETFVSQGTSPHPDVNELEELPQISPCLPTDLSQGDREYEEALPYTCSDITSQTPDASVFVGEAPDVTSQNEIQVSGSVNKMTHNPQKRGPGRPRKIRKVEKQTFPGKDVTVVSCPMLQPINIPPKRGPGRPRKIGLPAKERPALPAKDYPIRSRVIKRGRGRPRKHPRPSEHSHVPGTNKNKIPHINQQLGTLSKKRKVEGGEDLQSGHPPAKRRKLRPRQPDKTKDCPRVDMNQATKSLQQGSEESECLEPPAHGTRRSIDVASEGKNGPDSMCEKDNKERPILAHEEERRKDATVHLVKRRRGRPPKDTGKVAFISDEGERQKRTGHLVKRRGRPPKGVSKVGAISDNGEGQRDTSLLIQRRRGRPPSIMGKVSPTSDKGEGQKTVTSDPLQAVPKKYTLSVNLTRINHQLEGHLSPTNYANNKTWNDVSGKKRKARELIARSLRLRNHRKRSGRKEADTKSILTLESLRQSAGRKEVSPPIQNETPKKKGKSPLKCRYSMALLSCSQCDFATIEEKKMEQHREKTGHMAASSASLGEMEQETPNTIGRVYKCSNCSYKNKKKSQVLRHKAKCDKNLVRVLRQVPQSSKEEDVQSSIDIEKSSQSYLTCNKCPFKTLYKHNLMTHKEHHNTRCKHRRLTCQLCSYGCNRQRRFRKHMQLHKQDKAVPVESSVSRTVEQANNVLESDKTVSTGDGKVPARNSDVSDDDEDDDVKEKCPHCPFETHVPLSLELHIKHHKDICPNLQMQCKFCTFVCKTKTHLTRHMKLHKVATEPLREENHLVKNSGDVQKQAFYAYDFDLNQENCPEKIDVHATVTKQTEVREQHVCVKCTMVFRSRYRLLVHKIQHETGTYLRCEECKFRTKKPKKYQFLAHLNAHFNMKPYKCKYCPYRAGCYHTVFKHILKSHNNKMQHSRYKCNKCSFSCKGLGWLKRHQKLHLQGHVAPTEGNKEAKYDIEVENIIVCGKYKQKKMKGQDEIVCTTEDVSSTTIVSPQKHAGISCVREVQNTTDGSVEFWFLCRFCGKMHLDQESWFAHVQRHIISSAWHPKNALSSQPAQKEETFPTIGCPRSGLHVCPGEEVENRQHHVVMEKHRITDGQSEDALDKAEECSVQDNVDATATQKCGDGKEWSSKTSLQEDLEETAECSASSERGREEDAEVTGDQLVRVGLNATDSTFHCRQESNSCGHGSALDTDDDSDLPPLLKTTNELELAFVFPPDKQAELIREHLVQYETSSIGSADNPVPSLQEIKPEGQEEPIYLSQCDYASSSGSMLGSSEDRLSSVGNLTADQKEAGPDLSGWISALQYSQTSEVEGAICAKVPGLPPGKTIRCQFCGHLSMSLPSRRRFSRGVARSCFEAGILINSILFINTGHMRTCRTISPVTGNRRFFTSPSPSLIPRFAIHSEGVSCLCSESYSSSRIILAAGVMTEWNPTSSGLHPARASGRIQPAAAGLQ</sequence>
<feature type="region of interest" description="Disordered" evidence="6">
    <location>
        <begin position="978"/>
        <end position="1141"/>
    </location>
</feature>
<evidence type="ECO:0000256" key="6">
    <source>
        <dbReference type="SAM" id="MobiDB-lite"/>
    </source>
</evidence>
<dbReference type="GO" id="GO:0006357">
    <property type="term" value="P:regulation of transcription by RNA polymerase II"/>
    <property type="evidence" value="ECO:0000318"/>
    <property type="project" value="GO_Central"/>
</dbReference>
<feature type="compositionally biased region" description="Polar residues" evidence="6">
    <location>
        <begin position="635"/>
        <end position="651"/>
    </location>
</feature>
<dbReference type="PANTHER" id="PTHR24403">
    <property type="entry name" value="ZINC FINGER PROTEIN"/>
    <property type="match status" value="1"/>
</dbReference>
<feature type="region of interest" description="Disordered" evidence="6">
    <location>
        <begin position="939"/>
        <end position="963"/>
    </location>
</feature>
<organism evidence="8 9">
    <name type="scientific">Branchiostoma floridae</name>
    <name type="common">Florida lancelet</name>
    <name type="synonym">Amphioxus</name>
    <dbReference type="NCBI Taxonomy" id="7739"/>
    <lineage>
        <taxon>Eukaryota</taxon>
        <taxon>Metazoa</taxon>
        <taxon>Chordata</taxon>
        <taxon>Cephalochordata</taxon>
        <taxon>Leptocardii</taxon>
        <taxon>Amphioxiformes</taxon>
        <taxon>Branchiostomatidae</taxon>
        <taxon>Branchiostoma</taxon>
    </lineage>
</organism>
<feature type="compositionally biased region" description="Basic and acidic residues" evidence="6">
    <location>
        <begin position="1079"/>
        <end position="1089"/>
    </location>
</feature>
<evidence type="ECO:0000313" key="9">
    <source>
        <dbReference type="RefSeq" id="XP_035673015.1"/>
    </source>
</evidence>
<feature type="compositionally biased region" description="Polar residues" evidence="6">
    <location>
        <begin position="535"/>
        <end position="550"/>
    </location>
</feature>
<dbReference type="InterPro" id="IPR017956">
    <property type="entry name" value="AT_hook_DNA-bd_motif"/>
</dbReference>
<feature type="compositionally biased region" description="Polar residues" evidence="6">
    <location>
        <begin position="119"/>
        <end position="129"/>
    </location>
</feature>
<feature type="compositionally biased region" description="Basic residues" evidence="6">
    <location>
        <begin position="1013"/>
        <end position="1026"/>
    </location>
</feature>
<dbReference type="SMART" id="SM00355">
    <property type="entry name" value="ZnF_C2H2"/>
    <property type="match status" value="11"/>
</dbReference>
<dbReference type="PROSITE" id="PS00028">
    <property type="entry name" value="ZINC_FINGER_C2H2_1"/>
    <property type="match status" value="4"/>
</dbReference>
<keyword evidence="4" id="KW-0862">Zinc</keyword>
<dbReference type="SMART" id="SM00384">
    <property type="entry name" value="AT_hook"/>
    <property type="match status" value="6"/>
</dbReference>
<dbReference type="KEGG" id="bfo:118413595"/>
<feature type="region of interest" description="Disordered" evidence="6">
    <location>
        <begin position="1310"/>
        <end position="1354"/>
    </location>
</feature>
<dbReference type="GeneID" id="118413595"/>
<feature type="compositionally biased region" description="Basic residues" evidence="6">
    <location>
        <begin position="1185"/>
        <end position="1196"/>
    </location>
</feature>
<feature type="compositionally biased region" description="Basic residues" evidence="6">
    <location>
        <begin position="944"/>
        <end position="957"/>
    </location>
</feature>
<reference evidence="8" key="1">
    <citation type="journal article" date="2020" name="Nat. Ecol. Evol.">
        <title>Deeply conserved synteny resolves early events in vertebrate evolution.</title>
        <authorList>
            <person name="Simakov O."/>
            <person name="Marletaz F."/>
            <person name="Yue J.X."/>
            <person name="O'Connell B."/>
            <person name="Jenkins J."/>
            <person name="Brandt A."/>
            <person name="Calef R."/>
            <person name="Tung C.H."/>
            <person name="Huang T.K."/>
            <person name="Schmutz J."/>
            <person name="Satoh N."/>
            <person name="Yu J.K."/>
            <person name="Putnam N.H."/>
            <person name="Green R.E."/>
            <person name="Rokhsar D.S."/>
        </authorList>
    </citation>
    <scope>NUCLEOTIDE SEQUENCE [LARGE SCALE GENOMIC DNA]</scope>
    <source>
        <strain evidence="8">S238N-H82</strain>
    </source>
</reference>
<feature type="region of interest" description="Disordered" evidence="6">
    <location>
        <begin position="1179"/>
        <end position="1249"/>
    </location>
</feature>
<feature type="compositionally biased region" description="Polar residues" evidence="6">
    <location>
        <begin position="1323"/>
        <end position="1332"/>
    </location>
</feature>
<feature type="region of interest" description="Disordered" evidence="6">
    <location>
        <begin position="493"/>
        <end position="651"/>
    </location>
</feature>
<keyword evidence="2" id="KW-0677">Repeat</keyword>
<feature type="compositionally biased region" description="Polar residues" evidence="6">
    <location>
        <begin position="1540"/>
        <end position="1552"/>
    </location>
</feature>
<feature type="region of interest" description="Disordered" evidence="6">
    <location>
        <begin position="394"/>
        <end position="476"/>
    </location>
</feature>
<feature type="compositionally biased region" description="Polar residues" evidence="6">
    <location>
        <begin position="100"/>
        <end position="109"/>
    </location>
</feature>
<dbReference type="InterPro" id="IPR050688">
    <property type="entry name" value="Zinc_finger/UBP_domain"/>
</dbReference>
<feature type="region of interest" description="Disordered" evidence="6">
    <location>
        <begin position="170"/>
        <end position="192"/>
    </location>
</feature>
<feature type="compositionally biased region" description="Polar residues" evidence="6">
    <location>
        <begin position="463"/>
        <end position="476"/>
    </location>
</feature>
<dbReference type="SUPFAM" id="SSF57667">
    <property type="entry name" value="beta-beta-alpha zinc fingers"/>
    <property type="match status" value="1"/>
</dbReference>
<dbReference type="OrthoDB" id="6077919at2759"/>
<evidence type="ECO:0000256" key="5">
    <source>
        <dbReference type="PROSITE-ProRule" id="PRU00042"/>
    </source>
</evidence>
<keyword evidence="1" id="KW-0479">Metal-binding</keyword>
<dbReference type="InterPro" id="IPR036236">
    <property type="entry name" value="Znf_C2H2_sf"/>
</dbReference>
<dbReference type="RefSeq" id="XP_035673015.1">
    <property type="nucleotide sequence ID" value="XM_035817122.1"/>
</dbReference>
<dbReference type="PRINTS" id="PR00929">
    <property type="entry name" value="ATHOOK"/>
</dbReference>
<dbReference type="PANTHER" id="PTHR24403:SF67">
    <property type="entry name" value="FI01116P-RELATED"/>
    <property type="match status" value="1"/>
</dbReference>
<feature type="compositionally biased region" description="Basic and acidic residues" evidence="6">
    <location>
        <begin position="394"/>
        <end position="421"/>
    </location>
</feature>
<evidence type="ECO:0000256" key="2">
    <source>
        <dbReference type="ARBA" id="ARBA00022737"/>
    </source>
</evidence>
<feature type="compositionally biased region" description="Polar residues" evidence="6">
    <location>
        <begin position="512"/>
        <end position="524"/>
    </location>
</feature>
<reference evidence="9" key="2">
    <citation type="submission" date="2025-08" db="UniProtKB">
        <authorList>
            <consortium name="RefSeq"/>
        </authorList>
    </citation>
    <scope>IDENTIFICATION</scope>
    <source>
        <strain evidence="9">S238N-H82</strain>
        <tissue evidence="9">Testes</tissue>
    </source>
</reference>
<dbReference type="GO" id="GO:0003677">
    <property type="term" value="F:DNA binding"/>
    <property type="evidence" value="ECO:0007669"/>
    <property type="project" value="InterPro"/>
</dbReference>
<protein>
    <submittedName>
        <fullName evidence="9">Uncharacterized protein LOC118413595</fullName>
    </submittedName>
</protein>
<evidence type="ECO:0000256" key="3">
    <source>
        <dbReference type="ARBA" id="ARBA00022771"/>
    </source>
</evidence>
<feature type="region of interest" description="Disordered" evidence="6">
    <location>
        <begin position="72"/>
        <end position="131"/>
    </location>
</feature>
<feature type="compositionally biased region" description="Polar residues" evidence="6">
    <location>
        <begin position="566"/>
        <end position="584"/>
    </location>
</feature>
<feature type="region of interest" description="Disordered" evidence="6">
    <location>
        <begin position="2294"/>
        <end position="2313"/>
    </location>
</feature>
<dbReference type="Gene3D" id="3.30.160.60">
    <property type="entry name" value="Classic Zinc Finger"/>
    <property type="match status" value="3"/>
</dbReference>
<dbReference type="PROSITE" id="PS50157">
    <property type="entry name" value="ZINC_FINGER_C2H2_2"/>
    <property type="match status" value="1"/>
</dbReference>